<keyword evidence="4 9" id="KW-0697">Rotamase</keyword>
<dbReference type="Gene3D" id="3.10.50.40">
    <property type="match status" value="1"/>
</dbReference>
<evidence type="ECO:0000256" key="8">
    <source>
        <dbReference type="ARBA" id="ARBA00031484"/>
    </source>
</evidence>
<keyword evidence="2" id="KW-0732">Signal</keyword>
<evidence type="ECO:0000256" key="2">
    <source>
        <dbReference type="ARBA" id="ARBA00022729"/>
    </source>
</evidence>
<evidence type="ECO:0000256" key="1">
    <source>
        <dbReference type="ARBA" id="ARBA00018370"/>
    </source>
</evidence>
<evidence type="ECO:0000256" key="6">
    <source>
        <dbReference type="ARBA" id="ARBA00023235"/>
    </source>
</evidence>
<dbReference type="EMBL" id="JBHUEN010000032">
    <property type="protein sequence ID" value="MFD1882385.1"/>
    <property type="molecule type" value="Genomic_DNA"/>
</dbReference>
<comment type="caution">
    <text evidence="12">The sequence shown here is derived from an EMBL/GenBank/DDBJ whole genome shotgun (WGS) entry which is preliminary data.</text>
</comment>
<protein>
    <recommendedName>
        <fullName evidence="1">Parvulin-like PPIase</fullName>
    </recommendedName>
    <alternativeName>
        <fullName evidence="7">Peptidyl-prolyl cis-trans isomerase plp</fullName>
    </alternativeName>
    <alternativeName>
        <fullName evidence="8">Rotamase plp</fullName>
    </alternativeName>
</protein>
<dbReference type="PROSITE" id="PS50198">
    <property type="entry name" value="PPIC_PPIASE_2"/>
    <property type="match status" value="1"/>
</dbReference>
<accession>A0ABW4R8F0</accession>
<gene>
    <name evidence="12" type="ORF">ACFSCT_11735</name>
</gene>
<dbReference type="Proteomes" id="UP001597213">
    <property type="component" value="Unassembled WGS sequence"/>
</dbReference>
<evidence type="ECO:0000256" key="4">
    <source>
        <dbReference type="ARBA" id="ARBA00023110"/>
    </source>
</evidence>
<evidence type="ECO:0000313" key="12">
    <source>
        <dbReference type="EMBL" id="MFD1882385.1"/>
    </source>
</evidence>
<proteinExistence type="predicted"/>
<evidence type="ECO:0000256" key="5">
    <source>
        <dbReference type="ARBA" id="ARBA00023186"/>
    </source>
</evidence>
<dbReference type="Gene3D" id="1.10.4030.10">
    <property type="entry name" value="Porin chaperone SurA, peptide-binding domain"/>
    <property type="match status" value="1"/>
</dbReference>
<evidence type="ECO:0000256" key="10">
    <source>
        <dbReference type="SAM" id="MobiDB-lite"/>
    </source>
</evidence>
<dbReference type="PANTHER" id="PTHR47637">
    <property type="entry name" value="CHAPERONE SURA"/>
    <property type="match status" value="1"/>
</dbReference>
<dbReference type="InterPro" id="IPR050280">
    <property type="entry name" value="OMP_Chaperone_SurA"/>
</dbReference>
<keyword evidence="5" id="KW-0143">Chaperone</keyword>
<dbReference type="Pfam" id="PF00639">
    <property type="entry name" value="Rotamase"/>
    <property type="match status" value="1"/>
</dbReference>
<feature type="region of interest" description="Disordered" evidence="10">
    <location>
        <begin position="389"/>
        <end position="447"/>
    </location>
</feature>
<sequence>MRQLVFTTALACAGVLAGGAALTFGGLAVGVFPAPALAQSNQFQPVVYVNNSAVTRFELDQRLRFMQLLRAPDASAESAEKALIDDRLKAEAAKQAGVTVTDEQLQAGLEEFAGRANLSSDQFVQELERAGVARESYRDFVRSGVLWREVVRARFVGAVDVSDEEVAREMKKIVAAPKTERVLLSEIVLPVPPGQEQQMMDRAIGLASRLNSSVQFSQAARQFSASRSAASGGQLPWMDIGRLPPSLRPIITALRPGQVTQPLPVPNAIILFFLRDVQEGRRPGANSEVLDYLRITVGPAGSADAQTVASRVFNEATSCNGAYPMLNGLPGNQVVRDRAPQSAIPADIAATLAGLDDNEVSAPMNRGGNLELVMLCSRVPALVADEFPAEPPVPGSAAIPSPSATPPADPNAPAQAAAGGEGQTAEGQTAEGQPAEAVVEEDPLPQRRAVRDALLNRKIGRLADGYLAELRANAIIRRP</sequence>
<evidence type="ECO:0000256" key="3">
    <source>
        <dbReference type="ARBA" id="ARBA00022764"/>
    </source>
</evidence>
<name>A0ABW4R8F0_9RHOB</name>
<dbReference type="SUPFAM" id="SSF54534">
    <property type="entry name" value="FKBP-like"/>
    <property type="match status" value="1"/>
</dbReference>
<dbReference type="InterPro" id="IPR000297">
    <property type="entry name" value="PPIase_PpiC"/>
</dbReference>
<dbReference type="SUPFAM" id="SSF109998">
    <property type="entry name" value="Triger factor/SurA peptide-binding domain-like"/>
    <property type="match status" value="1"/>
</dbReference>
<keyword evidence="3" id="KW-0574">Periplasm</keyword>
<dbReference type="InterPro" id="IPR027304">
    <property type="entry name" value="Trigger_fact/SurA_dom_sf"/>
</dbReference>
<evidence type="ECO:0000256" key="9">
    <source>
        <dbReference type="PROSITE-ProRule" id="PRU00278"/>
    </source>
</evidence>
<reference evidence="13" key="1">
    <citation type="journal article" date="2019" name="Int. J. Syst. Evol. Microbiol.">
        <title>The Global Catalogue of Microorganisms (GCM) 10K type strain sequencing project: providing services to taxonomists for standard genome sequencing and annotation.</title>
        <authorList>
            <consortium name="The Broad Institute Genomics Platform"/>
            <consortium name="The Broad Institute Genome Sequencing Center for Infectious Disease"/>
            <person name="Wu L."/>
            <person name="Ma J."/>
        </authorList>
    </citation>
    <scope>NUCLEOTIDE SEQUENCE [LARGE SCALE GENOMIC DNA]</scope>
    <source>
        <strain evidence="13">CCUG 56029</strain>
    </source>
</reference>
<dbReference type="InterPro" id="IPR046357">
    <property type="entry name" value="PPIase_dom_sf"/>
</dbReference>
<dbReference type="PANTHER" id="PTHR47637:SF1">
    <property type="entry name" value="CHAPERONE SURA"/>
    <property type="match status" value="1"/>
</dbReference>
<evidence type="ECO:0000259" key="11">
    <source>
        <dbReference type="PROSITE" id="PS50198"/>
    </source>
</evidence>
<dbReference type="RefSeq" id="WP_379142968.1">
    <property type="nucleotide sequence ID" value="NZ_JBHUEN010000032.1"/>
</dbReference>
<evidence type="ECO:0000256" key="7">
    <source>
        <dbReference type="ARBA" id="ARBA00030642"/>
    </source>
</evidence>
<feature type="domain" description="PpiC" evidence="11">
    <location>
        <begin position="179"/>
        <end position="276"/>
    </location>
</feature>
<evidence type="ECO:0000313" key="13">
    <source>
        <dbReference type="Proteomes" id="UP001597213"/>
    </source>
</evidence>
<dbReference type="GO" id="GO:0003755">
    <property type="term" value="F:peptidyl-prolyl cis-trans isomerase activity"/>
    <property type="evidence" value="ECO:0007669"/>
    <property type="project" value="UniProtKB-EC"/>
</dbReference>
<organism evidence="12 13">
    <name type="scientific">Paracoccus pacificus</name>
    <dbReference type="NCBI Taxonomy" id="1463598"/>
    <lineage>
        <taxon>Bacteria</taxon>
        <taxon>Pseudomonadati</taxon>
        <taxon>Pseudomonadota</taxon>
        <taxon>Alphaproteobacteria</taxon>
        <taxon>Rhodobacterales</taxon>
        <taxon>Paracoccaceae</taxon>
        <taxon>Paracoccus</taxon>
    </lineage>
</organism>
<dbReference type="Pfam" id="PF09312">
    <property type="entry name" value="SurA_N"/>
    <property type="match status" value="1"/>
</dbReference>
<dbReference type="InterPro" id="IPR015391">
    <property type="entry name" value="SurA_N"/>
</dbReference>
<keyword evidence="6 9" id="KW-0413">Isomerase</keyword>
<keyword evidence="13" id="KW-1185">Reference proteome</keyword>
<feature type="compositionally biased region" description="Low complexity" evidence="10">
    <location>
        <begin position="411"/>
        <end position="432"/>
    </location>
</feature>